<dbReference type="InterPro" id="IPR018062">
    <property type="entry name" value="HTH_AraC-typ_CS"/>
</dbReference>
<dbReference type="PANTHER" id="PTHR43280:SF28">
    <property type="entry name" value="HTH-TYPE TRANSCRIPTIONAL ACTIVATOR RHAS"/>
    <property type="match status" value="1"/>
</dbReference>
<feature type="domain" description="HTH araC/xylS-type" evidence="5">
    <location>
        <begin position="648"/>
        <end position="747"/>
    </location>
</feature>
<name>A0ABT8V9X5_9BACL</name>
<evidence type="ECO:0000256" key="2">
    <source>
        <dbReference type="ARBA" id="ARBA00023125"/>
    </source>
</evidence>
<evidence type="ECO:0000256" key="4">
    <source>
        <dbReference type="SAM" id="Phobius"/>
    </source>
</evidence>
<feature type="transmembrane region" description="Helical" evidence="4">
    <location>
        <begin position="14"/>
        <end position="36"/>
    </location>
</feature>
<evidence type="ECO:0000259" key="5">
    <source>
        <dbReference type="PROSITE" id="PS01124"/>
    </source>
</evidence>
<dbReference type="Pfam" id="PF12833">
    <property type="entry name" value="HTH_18"/>
    <property type="match status" value="1"/>
</dbReference>
<dbReference type="InterPro" id="IPR020449">
    <property type="entry name" value="Tscrpt_reg_AraC-type_HTH"/>
</dbReference>
<evidence type="ECO:0000256" key="3">
    <source>
        <dbReference type="ARBA" id="ARBA00023163"/>
    </source>
</evidence>
<dbReference type="PROSITE" id="PS00041">
    <property type="entry name" value="HTH_ARAC_FAMILY_1"/>
    <property type="match status" value="1"/>
</dbReference>
<reference evidence="6" key="1">
    <citation type="submission" date="2023-07" db="EMBL/GenBank/DDBJ databases">
        <authorList>
            <person name="Aktuganov G."/>
            <person name="Boyko T."/>
            <person name="Delegan Y."/>
            <person name="Galimzianova N."/>
            <person name="Gilvanova E."/>
            <person name="Korobov V."/>
            <person name="Kuzmina L."/>
            <person name="Melentiev A."/>
            <person name="Milman P."/>
            <person name="Ryabova A."/>
            <person name="Stupak E."/>
            <person name="Yasakov T."/>
            <person name="Zharikova N."/>
            <person name="Zhurenko E."/>
        </authorList>
    </citation>
    <scope>NUCLEOTIDE SEQUENCE</scope>
    <source>
        <strain evidence="6">IB-739</strain>
    </source>
</reference>
<keyword evidence="4" id="KW-0472">Membrane</keyword>
<dbReference type="EMBL" id="JAUMKJ010000013">
    <property type="protein sequence ID" value="MDO3677782.1"/>
    <property type="molecule type" value="Genomic_DNA"/>
</dbReference>
<protein>
    <submittedName>
        <fullName evidence="6">Helix-turn-helix domain-containing protein</fullName>
    </submittedName>
</protein>
<evidence type="ECO:0000313" key="6">
    <source>
        <dbReference type="EMBL" id="MDO3677782.1"/>
    </source>
</evidence>
<keyword evidence="7" id="KW-1185">Reference proteome</keyword>
<comment type="caution">
    <text evidence="6">The sequence shown here is derived from an EMBL/GenBank/DDBJ whole genome shotgun (WGS) entry which is preliminary data.</text>
</comment>
<dbReference type="InterPro" id="IPR018060">
    <property type="entry name" value="HTH_AraC"/>
</dbReference>
<evidence type="ECO:0000313" key="7">
    <source>
        <dbReference type="Proteomes" id="UP001168883"/>
    </source>
</evidence>
<dbReference type="InterPro" id="IPR009057">
    <property type="entry name" value="Homeodomain-like_sf"/>
</dbReference>
<evidence type="ECO:0000256" key="1">
    <source>
        <dbReference type="ARBA" id="ARBA00023015"/>
    </source>
</evidence>
<dbReference type="Gene3D" id="1.10.10.60">
    <property type="entry name" value="Homeodomain-like"/>
    <property type="match status" value="2"/>
</dbReference>
<proteinExistence type="predicted"/>
<dbReference type="Proteomes" id="UP001168883">
    <property type="component" value="Unassembled WGS sequence"/>
</dbReference>
<dbReference type="SMART" id="SM00342">
    <property type="entry name" value="HTH_ARAC"/>
    <property type="match status" value="1"/>
</dbReference>
<dbReference type="SUPFAM" id="SSF46689">
    <property type="entry name" value="Homeodomain-like"/>
    <property type="match status" value="1"/>
</dbReference>
<dbReference type="PROSITE" id="PS01124">
    <property type="entry name" value="HTH_ARAC_FAMILY_2"/>
    <property type="match status" value="1"/>
</dbReference>
<organism evidence="6 7">
    <name type="scientific">Paenibacillus ehimensis</name>
    <dbReference type="NCBI Taxonomy" id="79264"/>
    <lineage>
        <taxon>Bacteria</taxon>
        <taxon>Bacillati</taxon>
        <taxon>Bacillota</taxon>
        <taxon>Bacilli</taxon>
        <taxon>Bacillales</taxon>
        <taxon>Paenibacillaceae</taxon>
        <taxon>Paenibacillus</taxon>
    </lineage>
</organism>
<feature type="transmembrane region" description="Helical" evidence="4">
    <location>
        <begin position="296"/>
        <end position="315"/>
    </location>
</feature>
<dbReference type="PANTHER" id="PTHR43280">
    <property type="entry name" value="ARAC-FAMILY TRANSCRIPTIONAL REGULATOR"/>
    <property type="match status" value="1"/>
</dbReference>
<dbReference type="RefSeq" id="WP_127488680.1">
    <property type="nucleotide sequence ID" value="NZ_JAUMKJ010000013.1"/>
</dbReference>
<dbReference type="PRINTS" id="PR00032">
    <property type="entry name" value="HTHARAC"/>
</dbReference>
<keyword evidence="4" id="KW-0812">Transmembrane</keyword>
<keyword evidence="4" id="KW-1133">Transmembrane helix</keyword>
<gene>
    <name evidence="6" type="ORF">Q3C12_12290</name>
</gene>
<keyword evidence="3" id="KW-0804">Transcription</keyword>
<accession>A0ABT8V9X5</accession>
<keyword evidence="1" id="KW-0805">Transcription regulation</keyword>
<sequence>MIALLVRQSLFRKILTSFMILIVIFALVDVAIFSLVKNRLHGERIEQNRLTLRHAADRYHSQFERVKNALYKQYTDKDVTRLNRLIISMTQKDSFKTGAIVEDIQVTVREPELYLDNMMLLFKPVPLLVDKKGAEEEERLFSDIFTSETYSSTYWKAQFEREPNYVIHPAASFFNPAEYPEKKTLIPYSIKPPTASYLVVAMIDAERLRQAIAGERTNLNLTILEPDGRVLYRTSTGGPELPDGLLSALPAAGGGPDYTVLDGNYYFNQQDADGLQYILTVPGLSFAEETNRLNKLMLLVMAAAVIVSLVLSVLLSKRIHKPVRELLSSISNPGETAPDSQIHEFDLIGHKIQTLLKEKDEILGELRQQQSVLNGYDYIAKLKNINHELSDWHSIPHHAETFTIVLYELRFRSAAFVDMPVNRELAAQSIGEHLKLVMDERFPGSYTFRMETHQFLSVVPGNERDRLVAMLEELKPMLDRDRRHCLVTAAVSSWFGHSAQLGHAYKQVQEMARQARLLEEMQIVLECRADPSVYALTLTQEQELNAALQAANAAEAIRLVGQWLDELDRDEASVRRFRLFASSVSAQAQKIVEHYKVEASISWRLKPMIQQLGECCTLEEYRDTLQAFLNAVTVFIKEKKEASDPIVEHVLGVLQSHYAEDLSLEALAGSLNLTPAYVSTYIKEKTGVNFTDHLHDIRVRKAQELLLLETGLNIQEIAEQVGYRNISSFNRMFKNRTGQSPGEYRRTQTMARTS</sequence>
<keyword evidence="2" id="KW-0238">DNA-binding</keyword>